<evidence type="ECO:0000313" key="2">
    <source>
        <dbReference type="Proteomes" id="UP000787472"/>
    </source>
</evidence>
<protein>
    <submittedName>
        <fullName evidence="1">Uncharacterized protein</fullName>
    </submittedName>
</protein>
<dbReference type="Proteomes" id="UP000787472">
    <property type="component" value="Unassembled WGS sequence"/>
</dbReference>
<comment type="caution">
    <text evidence="1">The sequence shown here is derived from an EMBL/GenBank/DDBJ whole genome shotgun (WGS) entry which is preliminary data.</text>
</comment>
<dbReference type="EMBL" id="JAAONZ010000014">
    <property type="protein sequence ID" value="NHO67140.1"/>
    <property type="molecule type" value="Genomic_DNA"/>
</dbReference>
<reference evidence="1" key="1">
    <citation type="submission" date="2020-03" db="EMBL/GenBank/DDBJ databases">
        <authorList>
            <person name="Guo F."/>
        </authorList>
    </citation>
    <scope>NUCLEOTIDE SEQUENCE</scope>
    <source>
        <strain evidence="1">JCM 30134</strain>
    </source>
</reference>
<keyword evidence="2" id="KW-1185">Reference proteome</keyword>
<proteinExistence type="predicted"/>
<dbReference type="SUPFAM" id="SSF102114">
    <property type="entry name" value="Radical SAM enzymes"/>
    <property type="match status" value="1"/>
</dbReference>
<evidence type="ECO:0000313" key="1">
    <source>
        <dbReference type="EMBL" id="NHO67140.1"/>
    </source>
</evidence>
<dbReference type="InterPro" id="IPR058240">
    <property type="entry name" value="rSAM_sf"/>
</dbReference>
<sequence>MGMNSLPQTVTEHQQIDPCYPTSYFWNQHVLNEAISKPTSTSTLSLRNRSPLGLSLFAPRPEKAEEIHRTQQGEPPTPPLLDALLREINLRQNQFKGRQTPWLHWQLPHGLLDNTDATQLMYFIGRQFQLNPNPDNHYKVSFTAEELDPIRLALFKGLGFNSLEVILQPQDSVTLELLQLCSVLSEDFHFQHFGLRLQWLPRQFPATLTAMITDGGRRPDTISFSPMSELIASDTRGLQALHQGLGKTGYSVLGNDHFYVPGGELDKARQNFQLMHTIEGYNSQNVSNIIGLGPGSTSVTGHIRTVNPTALGEYASYPFDRYLIDSTDVRIKRVIDHLLKYHQLDLSYFKRRYGLDLLSALNDANATSHIANTSVTESDNLKNNNFSDRNRSALSLYRISDQRLTLTQEGILQLSSLCSRLIRYFQ</sequence>
<accession>A0A9E5T1A8</accession>
<name>A0A9E5T1A8_9GAMM</name>
<organism evidence="1 2">
    <name type="scientific">Pseudomaricurvus hydrocarbonicus</name>
    <dbReference type="NCBI Taxonomy" id="1470433"/>
    <lineage>
        <taxon>Bacteria</taxon>
        <taxon>Pseudomonadati</taxon>
        <taxon>Pseudomonadota</taxon>
        <taxon>Gammaproteobacteria</taxon>
        <taxon>Cellvibrionales</taxon>
        <taxon>Cellvibrionaceae</taxon>
        <taxon>Pseudomaricurvus</taxon>
    </lineage>
</organism>
<dbReference type="AlphaFoldDB" id="A0A9E5T1A8"/>
<gene>
    <name evidence="1" type="ORF">G8770_16450</name>
</gene>